<evidence type="ECO:0000313" key="2">
    <source>
        <dbReference type="Proteomes" id="UP000295163"/>
    </source>
</evidence>
<dbReference type="Gene3D" id="3.40.50.12780">
    <property type="entry name" value="N-terminal domain of ligase-like"/>
    <property type="match status" value="1"/>
</dbReference>
<dbReference type="AlphaFoldDB" id="A0A4R5Y4F3"/>
<dbReference type="SUPFAM" id="SSF56801">
    <property type="entry name" value="Acetyl-CoA synthetase-like"/>
    <property type="match status" value="1"/>
</dbReference>
<dbReference type="EMBL" id="SMZT01000010">
    <property type="protein sequence ID" value="TDL38536.1"/>
    <property type="molecule type" value="Genomic_DNA"/>
</dbReference>
<dbReference type="NCBIfam" id="TIGR03089">
    <property type="entry name" value="TIGR03089 family protein"/>
    <property type="match status" value="1"/>
</dbReference>
<gene>
    <name evidence="1" type="ORF">E2R59_16640</name>
</gene>
<protein>
    <recommendedName>
        <fullName evidence="3">TIGR03089 family protein</fullName>
    </recommendedName>
</protein>
<name>A0A4R5Y4F3_KOCRO</name>
<comment type="caution">
    <text evidence="1">The sequence shown here is derived from an EMBL/GenBank/DDBJ whole genome shotgun (WGS) entry which is preliminary data.</text>
</comment>
<dbReference type="GeneID" id="64349048"/>
<dbReference type="Proteomes" id="UP000295163">
    <property type="component" value="Unassembled WGS sequence"/>
</dbReference>
<dbReference type="InterPro" id="IPR017523">
    <property type="entry name" value="Rv3268"/>
</dbReference>
<evidence type="ECO:0008006" key="3">
    <source>
        <dbReference type="Google" id="ProtNLM"/>
    </source>
</evidence>
<reference evidence="1 2" key="1">
    <citation type="submission" date="2019-03" db="EMBL/GenBank/DDBJ databases">
        <title>Genome Sequencing and Assembly of Various Microbes Isolated from Partially Reclaimed Soil and Acid Mine Drainage (AMD) Site.</title>
        <authorList>
            <person name="Steinbock B."/>
            <person name="Bechtold R."/>
            <person name="Sevigny J.L."/>
            <person name="Thomas D."/>
            <person name="Cuthill L.R."/>
            <person name="Aveiro Johannsen E.J."/>
            <person name="Thomas K."/>
            <person name="Ghosh A."/>
        </authorList>
    </citation>
    <scope>NUCLEOTIDE SEQUENCE [LARGE SCALE GENOMIC DNA]</scope>
    <source>
        <strain evidence="1 2">S-A3</strain>
    </source>
</reference>
<sequence length="263" mass="27752">MDTPTPRSVPRLVDKLRSSSRPALIWYGRDGERVELSGRVLDNWVAKTANLWVDELDLEAGDVVAVGDEVHWRSLAVVLGSWTMGAAVRVVAPREDAAEPGDRAVVGLVDPQGATPPLLDRVPAGARAVVLDRPALSLGHRGELPDGDALDYCAEVRSHADVYDGLEEPAPDGAALRAAGTDDGFLPHDRLMPAAGELAAGRESAWGTASAVHVPGRRMDAEFLLRVLAVLAGGRAAVVTDRPADAADDGWRSVLAAENAVAF</sequence>
<dbReference type="InterPro" id="IPR042099">
    <property type="entry name" value="ANL_N_sf"/>
</dbReference>
<accession>A0A4R5Y4F3</accession>
<evidence type="ECO:0000313" key="1">
    <source>
        <dbReference type="EMBL" id="TDL38536.1"/>
    </source>
</evidence>
<proteinExistence type="predicted"/>
<organism evidence="1 2">
    <name type="scientific">Kocuria rosea</name>
    <name type="common">Deinococcus erythromyxa</name>
    <name type="synonym">Micrococcus rubens</name>
    <dbReference type="NCBI Taxonomy" id="1275"/>
    <lineage>
        <taxon>Bacteria</taxon>
        <taxon>Bacillati</taxon>
        <taxon>Actinomycetota</taxon>
        <taxon>Actinomycetes</taxon>
        <taxon>Micrococcales</taxon>
        <taxon>Micrococcaceae</taxon>
        <taxon>Kocuria</taxon>
    </lineage>
</organism>
<dbReference type="RefSeq" id="WP_133411503.1">
    <property type="nucleotide sequence ID" value="NZ_SMZT01000010.1"/>
</dbReference>